<dbReference type="InterPro" id="IPR036779">
    <property type="entry name" value="LysM_dom_sf"/>
</dbReference>
<keyword evidence="1" id="KW-0732">Signal</keyword>
<dbReference type="OrthoDB" id="9805070at2"/>
<evidence type="ECO:0000259" key="4">
    <source>
        <dbReference type="PROSITE" id="PS51782"/>
    </source>
</evidence>
<organism evidence="5 6">
    <name type="scientific">Bacillus mesophilum</name>
    <dbReference type="NCBI Taxonomy" id="1071718"/>
    <lineage>
        <taxon>Bacteria</taxon>
        <taxon>Bacillati</taxon>
        <taxon>Bacillota</taxon>
        <taxon>Bacilli</taxon>
        <taxon>Bacillales</taxon>
        <taxon>Bacillaceae</taxon>
        <taxon>Bacillus</taxon>
    </lineage>
</organism>
<dbReference type="PROSITE" id="PS51782">
    <property type="entry name" value="LYSM"/>
    <property type="match status" value="1"/>
</dbReference>
<comment type="caution">
    <text evidence="5">The sequence shown here is derived from an EMBL/GenBank/DDBJ whole genome shotgun (WGS) entry which is preliminary data.</text>
</comment>
<feature type="domain" description="G5" evidence="3">
    <location>
        <begin position="282"/>
        <end position="362"/>
    </location>
</feature>
<evidence type="ECO:0000256" key="1">
    <source>
        <dbReference type="ARBA" id="ARBA00022729"/>
    </source>
</evidence>
<dbReference type="Gene3D" id="2.70.70.10">
    <property type="entry name" value="Glucose Permease (Domain IIA)"/>
    <property type="match status" value="1"/>
</dbReference>
<dbReference type="InterPro" id="IPR050570">
    <property type="entry name" value="Cell_wall_metabolism_enzyme"/>
</dbReference>
<dbReference type="SMART" id="SM01208">
    <property type="entry name" value="G5"/>
    <property type="match status" value="1"/>
</dbReference>
<dbReference type="Gene3D" id="2.20.230.10">
    <property type="entry name" value="Resuscitation-promoting factor rpfb"/>
    <property type="match status" value="1"/>
</dbReference>
<dbReference type="CDD" id="cd00118">
    <property type="entry name" value="LysM"/>
    <property type="match status" value="1"/>
</dbReference>
<gene>
    <name evidence="5" type="ORF">F7732_19215</name>
</gene>
<keyword evidence="6" id="KW-1185">Reference proteome</keyword>
<dbReference type="Pfam" id="PF07501">
    <property type="entry name" value="G5"/>
    <property type="match status" value="1"/>
</dbReference>
<sequence>MFNWKESITTYTVQTTERMMKQLKRVCMTALAAGAITLAAGSAAYADGSELTTVYYVYMDDEYIGTVSDKNLIEEKVKKQLESLENEYSDLDAILKSQVSFVPEQVFAANANTYDEETADKIKSSLAIKAEASTIVIDGKQIAYLADEKQAEEVLKQIKLNYVSDALLRAVEVNKASSEPLPALEVNQTRVVDVSFTENVSVSAESITPDELMTVKEAVTLLKKGTLEDKKYKVKEGDVLGSIAGAYDLTTKKLLELNPELKEDSVLDIGQQLNVTVLKPYVDVVVEKEALRKEKIDYEKEVIEDSSMFKGDTKVKQEGKEGSRNVTYAITEQNGKQTAKEEVNEEIIAEPVKHIVVKGTKVIPSRGDGSFVWPASGGYVSSKLGYRWGKLHKGIDIARPSNRTIKAADNGIVVSAGWDGGYGNKIIIDHQNGYRTVYAHLDSMSVSSGQTVQKGSGIGVMGSTGHSTGIHLHFELYKNGSLQDPLNYVR</sequence>
<dbReference type="SUPFAM" id="SSF54106">
    <property type="entry name" value="LysM domain"/>
    <property type="match status" value="1"/>
</dbReference>
<reference evidence="5 6" key="1">
    <citation type="journal article" date="2014" name="Arch. Microbiol.">
        <title>Bacillus mesophilum sp. nov., strain IITR-54T, a novel 4-chlorobiphenyl dechlorinating bacterium.</title>
        <authorList>
            <person name="Manickam N."/>
            <person name="Singh N.K."/>
            <person name="Bajaj A."/>
            <person name="Kumar R.M."/>
            <person name="Kaur G."/>
            <person name="Kaur N."/>
            <person name="Bala M."/>
            <person name="Kumar A."/>
            <person name="Mayilraj S."/>
        </authorList>
    </citation>
    <scope>NUCLEOTIDE SEQUENCE [LARGE SCALE GENOMIC DNA]</scope>
    <source>
        <strain evidence="5 6">IITR-54</strain>
    </source>
</reference>
<evidence type="ECO:0000256" key="2">
    <source>
        <dbReference type="SAM" id="Coils"/>
    </source>
</evidence>
<feature type="domain" description="LysM" evidence="4">
    <location>
        <begin position="230"/>
        <end position="275"/>
    </location>
</feature>
<dbReference type="RefSeq" id="WP_151575685.1">
    <property type="nucleotide sequence ID" value="NZ_WBOT01000008.1"/>
</dbReference>
<accession>A0A7V7UW15</accession>
<dbReference type="EMBL" id="WBOT01000008">
    <property type="protein sequence ID" value="KAB2330285.1"/>
    <property type="molecule type" value="Genomic_DNA"/>
</dbReference>
<dbReference type="InterPro" id="IPR011098">
    <property type="entry name" value="G5_dom"/>
</dbReference>
<keyword evidence="2" id="KW-0175">Coiled coil</keyword>
<dbReference type="CDD" id="cd12797">
    <property type="entry name" value="M23_peptidase"/>
    <property type="match status" value="1"/>
</dbReference>
<dbReference type="GO" id="GO:0004222">
    <property type="term" value="F:metalloendopeptidase activity"/>
    <property type="evidence" value="ECO:0007669"/>
    <property type="project" value="TreeGrafter"/>
</dbReference>
<feature type="coiled-coil region" evidence="2">
    <location>
        <begin position="67"/>
        <end position="94"/>
    </location>
</feature>
<dbReference type="Pfam" id="PF01476">
    <property type="entry name" value="LysM"/>
    <property type="match status" value="1"/>
</dbReference>
<dbReference type="Pfam" id="PF01551">
    <property type="entry name" value="Peptidase_M23"/>
    <property type="match status" value="1"/>
</dbReference>
<dbReference type="Proteomes" id="UP000441354">
    <property type="component" value="Unassembled WGS sequence"/>
</dbReference>
<dbReference type="PROSITE" id="PS51109">
    <property type="entry name" value="G5"/>
    <property type="match status" value="1"/>
</dbReference>
<proteinExistence type="predicted"/>
<dbReference type="AlphaFoldDB" id="A0A7V7UW15"/>
<dbReference type="InterPro" id="IPR011055">
    <property type="entry name" value="Dup_hybrid_motif"/>
</dbReference>
<evidence type="ECO:0000259" key="3">
    <source>
        <dbReference type="PROSITE" id="PS51109"/>
    </source>
</evidence>
<dbReference type="PANTHER" id="PTHR21666">
    <property type="entry name" value="PEPTIDASE-RELATED"/>
    <property type="match status" value="1"/>
</dbReference>
<evidence type="ECO:0000313" key="5">
    <source>
        <dbReference type="EMBL" id="KAB2330285.1"/>
    </source>
</evidence>
<evidence type="ECO:0000313" key="6">
    <source>
        <dbReference type="Proteomes" id="UP000441354"/>
    </source>
</evidence>
<dbReference type="SMART" id="SM00257">
    <property type="entry name" value="LysM"/>
    <property type="match status" value="1"/>
</dbReference>
<dbReference type="InterPro" id="IPR016047">
    <property type="entry name" value="M23ase_b-sheet_dom"/>
</dbReference>
<protein>
    <submittedName>
        <fullName evidence="5">Peptidoglycan DD-metalloendopeptidase family protein</fullName>
    </submittedName>
</protein>
<dbReference type="Gene3D" id="3.10.350.10">
    <property type="entry name" value="LysM domain"/>
    <property type="match status" value="1"/>
</dbReference>
<dbReference type="SUPFAM" id="SSF51261">
    <property type="entry name" value="Duplicated hybrid motif"/>
    <property type="match status" value="1"/>
</dbReference>
<dbReference type="PANTHER" id="PTHR21666:SF270">
    <property type="entry name" value="MUREIN HYDROLASE ACTIVATOR ENVC"/>
    <property type="match status" value="1"/>
</dbReference>
<dbReference type="InterPro" id="IPR018392">
    <property type="entry name" value="LysM"/>
</dbReference>
<name>A0A7V7UW15_9BACI</name>